<dbReference type="InterPro" id="IPR033121">
    <property type="entry name" value="PEPTIDASE_A1"/>
</dbReference>
<dbReference type="FunFam" id="2.40.70.10:FF:000073">
    <property type="entry name" value="Aspartic proteinase PCS1"/>
    <property type="match status" value="1"/>
</dbReference>
<keyword evidence="10" id="KW-1185">Reference proteome</keyword>
<keyword evidence="4" id="KW-0378">Hydrolase</keyword>
<comment type="similarity">
    <text evidence="1">Belongs to the peptidase A1 family.</text>
</comment>
<feature type="region of interest" description="Disordered" evidence="7">
    <location>
        <begin position="77"/>
        <end position="97"/>
    </location>
</feature>
<dbReference type="InterPro" id="IPR001461">
    <property type="entry name" value="Aspartic_peptidase_A1"/>
</dbReference>
<dbReference type="InterPro" id="IPR032799">
    <property type="entry name" value="TAXi_C"/>
</dbReference>
<accession>A0AAV8QGF1</accession>
<feature type="active site" evidence="6">
    <location>
        <position position="152"/>
    </location>
</feature>
<dbReference type="PROSITE" id="PS51767">
    <property type="entry name" value="PEPTIDASE_A1"/>
    <property type="match status" value="1"/>
</dbReference>
<dbReference type="InterPro" id="IPR032861">
    <property type="entry name" value="TAXi_N"/>
</dbReference>
<evidence type="ECO:0000256" key="7">
    <source>
        <dbReference type="SAM" id="MobiDB-lite"/>
    </source>
</evidence>
<comment type="caution">
    <text evidence="9">The sequence shown here is derived from an EMBL/GenBank/DDBJ whole genome shotgun (WGS) entry which is preliminary data.</text>
</comment>
<protein>
    <recommendedName>
        <fullName evidence="8">Peptidase A1 domain-containing protein</fullName>
    </recommendedName>
</protein>
<dbReference type="EMBL" id="JAQQAF010000006">
    <property type="protein sequence ID" value="KAJ8476715.1"/>
    <property type="molecule type" value="Genomic_DNA"/>
</dbReference>
<dbReference type="InterPro" id="IPR034161">
    <property type="entry name" value="Pepsin-like_plant"/>
</dbReference>
<evidence type="ECO:0000313" key="9">
    <source>
        <dbReference type="EMBL" id="KAJ8476715.1"/>
    </source>
</evidence>
<feature type="active site" evidence="6">
    <location>
        <position position="363"/>
    </location>
</feature>
<dbReference type="AlphaFoldDB" id="A0AAV8QGF1"/>
<dbReference type="Gene3D" id="2.40.70.10">
    <property type="entry name" value="Acid Proteases"/>
    <property type="match status" value="2"/>
</dbReference>
<dbReference type="SUPFAM" id="SSF50630">
    <property type="entry name" value="Acid proteases"/>
    <property type="match status" value="1"/>
</dbReference>
<organism evidence="9 10">
    <name type="scientific">Ensete ventricosum</name>
    <name type="common">Abyssinian banana</name>
    <name type="synonym">Musa ensete</name>
    <dbReference type="NCBI Taxonomy" id="4639"/>
    <lineage>
        <taxon>Eukaryota</taxon>
        <taxon>Viridiplantae</taxon>
        <taxon>Streptophyta</taxon>
        <taxon>Embryophyta</taxon>
        <taxon>Tracheophyta</taxon>
        <taxon>Spermatophyta</taxon>
        <taxon>Magnoliopsida</taxon>
        <taxon>Liliopsida</taxon>
        <taxon>Zingiberales</taxon>
        <taxon>Musaceae</taxon>
        <taxon>Ensete</taxon>
    </lineage>
</organism>
<evidence type="ECO:0000313" key="10">
    <source>
        <dbReference type="Proteomes" id="UP001222027"/>
    </source>
</evidence>
<dbReference type="Pfam" id="PF14543">
    <property type="entry name" value="TAXi_N"/>
    <property type="match status" value="1"/>
</dbReference>
<feature type="domain" description="Peptidase A1" evidence="8">
    <location>
        <begin position="134"/>
        <end position="496"/>
    </location>
</feature>
<dbReference type="GO" id="GO:0004190">
    <property type="term" value="F:aspartic-type endopeptidase activity"/>
    <property type="evidence" value="ECO:0007669"/>
    <property type="project" value="UniProtKB-KW"/>
</dbReference>
<gene>
    <name evidence="9" type="ORF">OPV22_020442</name>
</gene>
<dbReference type="CDD" id="cd05476">
    <property type="entry name" value="pepsin_A_like_plant"/>
    <property type="match status" value="1"/>
</dbReference>
<dbReference type="Pfam" id="PF14541">
    <property type="entry name" value="TAXi_C"/>
    <property type="match status" value="1"/>
</dbReference>
<dbReference type="FunFam" id="2.40.70.10:FF:000046">
    <property type="entry name" value="Aspartic proteinase PCS1"/>
    <property type="match status" value="1"/>
</dbReference>
<dbReference type="InterPro" id="IPR021109">
    <property type="entry name" value="Peptidase_aspartic_dom_sf"/>
</dbReference>
<evidence type="ECO:0000256" key="5">
    <source>
        <dbReference type="ARBA" id="ARBA00023180"/>
    </source>
</evidence>
<keyword evidence="2" id="KW-0645">Protease</keyword>
<keyword evidence="3" id="KW-0064">Aspartyl protease</keyword>
<dbReference type="PANTHER" id="PTHR47965:SF77">
    <property type="entry name" value="ASPARTIC PROTEINASE PCS1"/>
    <property type="match status" value="1"/>
</dbReference>
<evidence type="ECO:0000256" key="2">
    <source>
        <dbReference type="ARBA" id="ARBA00022670"/>
    </source>
</evidence>
<name>A0AAV8QGF1_ENSVE</name>
<evidence type="ECO:0000256" key="6">
    <source>
        <dbReference type="PIRSR" id="PIRSR601461-1"/>
    </source>
</evidence>
<dbReference type="PANTHER" id="PTHR47965">
    <property type="entry name" value="ASPARTYL PROTEASE-RELATED"/>
    <property type="match status" value="1"/>
</dbReference>
<evidence type="ECO:0000256" key="3">
    <source>
        <dbReference type="ARBA" id="ARBA00022750"/>
    </source>
</evidence>
<keyword evidence="5" id="KW-0325">Glycoprotein</keyword>
<evidence type="ECO:0000256" key="1">
    <source>
        <dbReference type="ARBA" id="ARBA00007447"/>
    </source>
</evidence>
<reference evidence="9 10" key="1">
    <citation type="submission" date="2022-12" db="EMBL/GenBank/DDBJ databases">
        <title>Chromosome-scale assembly of the Ensete ventricosum genome.</title>
        <authorList>
            <person name="Dussert Y."/>
            <person name="Stocks J."/>
            <person name="Wendawek A."/>
            <person name="Woldeyes F."/>
            <person name="Nichols R.A."/>
            <person name="Borrell J.S."/>
        </authorList>
    </citation>
    <scope>NUCLEOTIDE SEQUENCE [LARGE SCALE GENOMIC DNA]</scope>
    <source>
        <strain evidence="10">cv. Maze</strain>
        <tissue evidence="9">Seeds</tissue>
    </source>
</reference>
<sequence>MAPATTRLCSFLAATHECSRSIFLLLITEEYSESSICFPFFDQSNTIKPTNDMFFLRSISLCFEFPLDYILFSNLPSSSESTDNNQKRVATTTNPTASKVPSLSHVLPLRAQKVPSLSLPTPPNKLLFHHNVTLTVPLAVGSPPQNVTMVFDTGSELSWLLCNSSSAAALSFDPQRSSSYYPVPCSSPACSDHGRDLPMPPVCDASSTAGFCHFYLSYADASTAEGVLATDSFLVGSSSPLPTVFGCVASTYSSTGGDTDAAGLLGMNRGSLSFVNQSGIRRFSYCVPDDDASGVVVLGDAEPPFPLSLNYTPLIQISLPLPYFDRVAYTVQLEGIRVGDTLLPIPKSVLVPDHTGAGQTMVDSGTQFTFLLGPAYDALKSEFSRQTSGALVPLDEPDFVFQGAFDLCFRLPAERDAPPPGLPTVVLLFRGGAEVAVAGERLLYRAAGESPGPDTVWCFTFGNSDLVPLSAYVIGHHHQQNLWVAYDLENARIGFAPARCDQASRLLGVASP</sequence>
<dbReference type="Proteomes" id="UP001222027">
    <property type="component" value="Unassembled WGS sequence"/>
</dbReference>
<proteinExistence type="inferred from homology"/>
<dbReference type="PRINTS" id="PR00792">
    <property type="entry name" value="PEPSIN"/>
</dbReference>
<evidence type="ECO:0000256" key="4">
    <source>
        <dbReference type="ARBA" id="ARBA00022801"/>
    </source>
</evidence>
<dbReference type="GO" id="GO:0006508">
    <property type="term" value="P:proteolysis"/>
    <property type="evidence" value="ECO:0007669"/>
    <property type="project" value="UniProtKB-KW"/>
</dbReference>
<evidence type="ECO:0000259" key="8">
    <source>
        <dbReference type="PROSITE" id="PS51767"/>
    </source>
</evidence>